<evidence type="ECO:0000313" key="4">
    <source>
        <dbReference type="EMBL" id="OOP56675.1"/>
    </source>
</evidence>
<dbReference type="SFLD" id="SFLDS00003">
    <property type="entry name" value="Haloacid_Dehalogenase"/>
    <property type="match status" value="1"/>
</dbReference>
<comment type="cofactor">
    <cofactor evidence="1">
        <name>Mg(2+)</name>
        <dbReference type="ChEBI" id="CHEBI:18420"/>
    </cofactor>
</comment>
<dbReference type="Gene3D" id="3.40.50.1000">
    <property type="entry name" value="HAD superfamily/HAD-like"/>
    <property type="match status" value="1"/>
</dbReference>
<dbReference type="NCBIfam" id="TIGR01509">
    <property type="entry name" value="HAD-SF-IA-v3"/>
    <property type="match status" value="1"/>
</dbReference>
<dbReference type="Pfam" id="PF00702">
    <property type="entry name" value="Hydrolase"/>
    <property type="match status" value="1"/>
</dbReference>
<dbReference type="PRINTS" id="PR00413">
    <property type="entry name" value="HADHALOGNASE"/>
</dbReference>
<dbReference type="InterPro" id="IPR051400">
    <property type="entry name" value="HAD-like_hydrolase"/>
</dbReference>
<dbReference type="Gene3D" id="1.20.120.1600">
    <property type="match status" value="1"/>
</dbReference>
<dbReference type="InterPro" id="IPR036412">
    <property type="entry name" value="HAD-like_sf"/>
</dbReference>
<organism evidence="4 5">
    <name type="scientific">Candidatus Brocadia carolinensis</name>
    <dbReference type="NCBI Taxonomy" id="1004156"/>
    <lineage>
        <taxon>Bacteria</taxon>
        <taxon>Pseudomonadati</taxon>
        <taxon>Planctomycetota</taxon>
        <taxon>Candidatus Brocadiia</taxon>
        <taxon>Candidatus Brocadiales</taxon>
        <taxon>Candidatus Brocadiaceae</taxon>
        <taxon>Candidatus Brocadia</taxon>
    </lineage>
</organism>
<comment type="caution">
    <text evidence="4">The sequence shown here is derived from an EMBL/GenBank/DDBJ whole genome shotgun (WGS) entry which is preliminary data.</text>
</comment>
<dbReference type="SUPFAM" id="SSF56784">
    <property type="entry name" value="HAD-like"/>
    <property type="match status" value="1"/>
</dbReference>
<dbReference type="NCBIfam" id="TIGR01549">
    <property type="entry name" value="HAD-SF-IA-v1"/>
    <property type="match status" value="1"/>
</dbReference>
<name>A0A1V4AU77_9BACT</name>
<keyword evidence="3" id="KW-0460">Magnesium</keyword>
<reference evidence="4 5" key="1">
    <citation type="journal article" date="2017" name="Water Res.">
        <title>Discovery and metagenomic analysis of an anammox bacterial enrichment related to Candidatus "Brocadia caroliniensis" in a full-scale glycerol-fed nitritation-denitritation separate centrate treatment process.</title>
        <authorList>
            <person name="Park H."/>
            <person name="Brotto A.C."/>
            <person name="van Loosdrecht M.C."/>
            <person name="Chandran K."/>
        </authorList>
    </citation>
    <scope>NUCLEOTIDE SEQUENCE [LARGE SCALE GENOMIC DNA]</scope>
    <source>
        <strain evidence="4">26THWARD</strain>
    </source>
</reference>
<dbReference type="InterPro" id="IPR006439">
    <property type="entry name" value="HAD-SF_hydro_IA"/>
</dbReference>
<gene>
    <name evidence="4" type="ORF">AYP45_07795</name>
</gene>
<sequence length="224" mass="25238">MLFLDIDDTLIDHSGAQRDGARIFGAHCCDAIPDYDYLDFPSRWHDVAERYMADFLSGKISFQEQRRRRLKEIFKDAAMSDTRADELFRVYLRCYEKSWKLFPDVIPFLEANAGSGVGIISDGSHEQQTRKLRQLGIHEYFLFIISAESTGFCKPDPRIFHRACEVAGVTPDSACYIGDNLNKDAIGASEAGLRGIWINRSGAAVPDGVESIESLLEYMPDTVL</sequence>
<accession>A0A1V4AU77</accession>
<dbReference type="GO" id="GO:0016787">
    <property type="term" value="F:hydrolase activity"/>
    <property type="evidence" value="ECO:0007669"/>
    <property type="project" value="UniProtKB-KW"/>
</dbReference>
<proteinExistence type="predicted"/>
<evidence type="ECO:0000256" key="1">
    <source>
        <dbReference type="ARBA" id="ARBA00001946"/>
    </source>
</evidence>
<dbReference type="SFLD" id="SFLDG01129">
    <property type="entry name" value="C1.5:_HAD__Beta-PGM__Phosphata"/>
    <property type="match status" value="1"/>
</dbReference>
<dbReference type="PANTHER" id="PTHR46470">
    <property type="entry name" value="N-ACYLNEURAMINATE-9-PHOSPHATASE"/>
    <property type="match status" value="1"/>
</dbReference>
<dbReference type="AlphaFoldDB" id="A0A1V4AU77"/>
<keyword evidence="2" id="KW-0378">Hydrolase</keyword>
<protein>
    <recommendedName>
        <fullName evidence="6">Haloacid dehalogenase</fullName>
    </recommendedName>
</protein>
<evidence type="ECO:0000256" key="3">
    <source>
        <dbReference type="ARBA" id="ARBA00022842"/>
    </source>
</evidence>
<dbReference type="EMBL" id="AYTS01000066">
    <property type="protein sequence ID" value="OOP56675.1"/>
    <property type="molecule type" value="Genomic_DNA"/>
</dbReference>
<evidence type="ECO:0008006" key="6">
    <source>
        <dbReference type="Google" id="ProtNLM"/>
    </source>
</evidence>
<dbReference type="GO" id="GO:0044281">
    <property type="term" value="P:small molecule metabolic process"/>
    <property type="evidence" value="ECO:0007669"/>
    <property type="project" value="UniProtKB-ARBA"/>
</dbReference>
<evidence type="ECO:0000313" key="5">
    <source>
        <dbReference type="Proteomes" id="UP000189681"/>
    </source>
</evidence>
<evidence type="ECO:0000256" key="2">
    <source>
        <dbReference type="ARBA" id="ARBA00022801"/>
    </source>
</evidence>
<dbReference type="InterPro" id="IPR023214">
    <property type="entry name" value="HAD_sf"/>
</dbReference>
<dbReference type="STRING" id="1004156.AYP45_07795"/>
<dbReference type="Proteomes" id="UP000189681">
    <property type="component" value="Unassembled WGS sequence"/>
</dbReference>
<dbReference type="PANTHER" id="PTHR46470:SF4">
    <property type="entry name" value="5-AMINO-6-(5-PHOSPHO-D-RIBITYLAMINO)URACIL PHOSPHATASE YIGB"/>
    <property type="match status" value="1"/>
</dbReference>